<name>S3DFI9_9GAMM</name>
<dbReference type="SUPFAM" id="SSF55821">
    <property type="entry name" value="YrdC/RibB"/>
    <property type="match status" value="1"/>
</dbReference>
<evidence type="ECO:0000256" key="1">
    <source>
        <dbReference type="ARBA" id="ARBA00004496"/>
    </source>
</evidence>
<dbReference type="InterPro" id="IPR006070">
    <property type="entry name" value="Sua5-like_dom"/>
</dbReference>
<keyword evidence="5 9" id="KW-0548">Nucleotidyltransferase</keyword>
<evidence type="ECO:0000256" key="5">
    <source>
        <dbReference type="ARBA" id="ARBA00022695"/>
    </source>
</evidence>
<reference evidence="11 12" key="1">
    <citation type="journal article" date="2014" name="Environ. Microbiol.">
        <title>Genomic signatures of obligate host dependence in the luminous bacterial symbiont of a vertebrate.</title>
        <authorList>
            <person name="Hendry T.A."/>
            <person name="de Wet J.R."/>
            <person name="Dunlap P.V."/>
        </authorList>
    </citation>
    <scope>NUCLEOTIDE SEQUENCE [LARGE SCALE GENOMIC DNA]</scope>
    <source>
        <strain evidence="11 12">Akat1</strain>
    </source>
</reference>
<keyword evidence="3 9" id="KW-0808">Transferase</keyword>
<dbReference type="GO" id="GO:0061710">
    <property type="term" value="F:L-threonylcarbamoyladenylate synthase"/>
    <property type="evidence" value="ECO:0007669"/>
    <property type="project" value="UniProtKB-EC"/>
</dbReference>
<dbReference type="eggNOG" id="COG0009">
    <property type="taxonomic scope" value="Bacteria"/>
</dbReference>
<dbReference type="PANTHER" id="PTHR17490:SF18">
    <property type="entry name" value="THREONYLCARBAMOYL-AMP SYNTHASE"/>
    <property type="match status" value="1"/>
</dbReference>
<evidence type="ECO:0000256" key="7">
    <source>
        <dbReference type="ARBA" id="ARBA00022840"/>
    </source>
</evidence>
<dbReference type="GO" id="GO:0005737">
    <property type="term" value="C:cytoplasm"/>
    <property type="evidence" value="ECO:0007669"/>
    <property type="project" value="UniProtKB-SubCell"/>
</dbReference>
<dbReference type="GO" id="GO:0002949">
    <property type="term" value="P:tRNA threonylcarbamoyladenosine modification"/>
    <property type="evidence" value="ECO:0007669"/>
    <property type="project" value="UniProtKB-UniRule"/>
</dbReference>
<dbReference type="GO" id="GO:0006450">
    <property type="term" value="P:regulation of translational fidelity"/>
    <property type="evidence" value="ECO:0007669"/>
    <property type="project" value="TreeGrafter"/>
</dbReference>
<evidence type="ECO:0000256" key="2">
    <source>
        <dbReference type="ARBA" id="ARBA00022490"/>
    </source>
</evidence>
<sequence length="183" mass="20330">MSNLNLLLKGLKKGKIVAYPTESVFGIGCDPDNLQAIQKLLWLKQRPISKGLILVASSYQQLLPYIDETQLTQAQLKKIHATWPGPITWTMPSSSLVSNLLSGQFNSIAVRVSNHPTVKKICCKFGKPLISTSANLTGQKPCIKSVDIKKQFGKKIFTILDEETGNQDKPSKIFDAKTFMQLR</sequence>
<dbReference type="RefSeq" id="WP_016504213.1">
    <property type="nucleotide sequence ID" value="NZ_AMSD01000004.1"/>
</dbReference>
<dbReference type="EC" id="2.7.7.87" evidence="9"/>
<dbReference type="EMBL" id="AMSD01000004">
    <property type="protein sequence ID" value="EPE37177.1"/>
    <property type="molecule type" value="Genomic_DNA"/>
</dbReference>
<dbReference type="InterPro" id="IPR017945">
    <property type="entry name" value="DHBP_synth_RibB-like_a/b_dom"/>
</dbReference>
<dbReference type="STRING" id="28176.CF66_1202"/>
<feature type="domain" description="YrdC-like" evidence="10">
    <location>
        <begin position="1"/>
        <end position="183"/>
    </location>
</feature>
<keyword evidence="4 9" id="KW-0819">tRNA processing</keyword>
<dbReference type="InterPro" id="IPR023535">
    <property type="entry name" value="TC-AMP_synthase"/>
</dbReference>
<comment type="function">
    <text evidence="9">Required for the formation of a threonylcarbamoyl group on adenosine at position 37 (t(6)A37) in tRNAs that read codons beginning with adenine. Catalyzes the conversion of L-threonine, HCO(3)(-)/CO(2) and ATP to give threonylcarbamoyl-AMP (TC-AMP) as the acyladenylate intermediate, with the release of diphosphate.</text>
</comment>
<dbReference type="FunFam" id="3.90.870.10:FF:000004">
    <property type="entry name" value="Threonylcarbamoyl-AMP synthase"/>
    <property type="match status" value="1"/>
</dbReference>
<dbReference type="PATRIC" id="fig|1236703.3.peg.924"/>
<dbReference type="Gene3D" id="3.90.870.10">
    <property type="entry name" value="DHBP synthase"/>
    <property type="match status" value="1"/>
</dbReference>
<dbReference type="GO" id="GO:0000049">
    <property type="term" value="F:tRNA binding"/>
    <property type="evidence" value="ECO:0007669"/>
    <property type="project" value="TreeGrafter"/>
</dbReference>
<evidence type="ECO:0000256" key="4">
    <source>
        <dbReference type="ARBA" id="ARBA00022694"/>
    </source>
</evidence>
<comment type="similarity">
    <text evidence="9">Belongs to the SUA5 family. TsaC subfamily.</text>
</comment>
<dbReference type="PROSITE" id="PS51163">
    <property type="entry name" value="YRDC"/>
    <property type="match status" value="1"/>
</dbReference>
<accession>S3DFI9</accession>
<evidence type="ECO:0000259" key="10">
    <source>
        <dbReference type="PROSITE" id="PS51163"/>
    </source>
</evidence>
<keyword evidence="7 9" id="KW-0067">ATP-binding</keyword>
<organism evidence="11 12">
    <name type="scientific">Candidatus Photodesmus katoptron Akat1</name>
    <dbReference type="NCBI Taxonomy" id="1236703"/>
    <lineage>
        <taxon>Bacteria</taxon>
        <taxon>Pseudomonadati</taxon>
        <taxon>Pseudomonadota</taxon>
        <taxon>Gammaproteobacteria</taxon>
        <taxon>Vibrionales</taxon>
        <taxon>Vibrionaceae</taxon>
        <taxon>Candidatus Photodesmus</taxon>
    </lineage>
</organism>
<dbReference type="GO" id="GO:0005524">
    <property type="term" value="F:ATP binding"/>
    <property type="evidence" value="ECO:0007669"/>
    <property type="project" value="UniProtKB-UniRule"/>
</dbReference>
<evidence type="ECO:0000256" key="3">
    <source>
        <dbReference type="ARBA" id="ARBA00022679"/>
    </source>
</evidence>
<dbReference type="AlphaFoldDB" id="S3DFI9"/>
<evidence type="ECO:0000313" key="11">
    <source>
        <dbReference type="EMBL" id="EPE37177.1"/>
    </source>
</evidence>
<dbReference type="GO" id="GO:0003725">
    <property type="term" value="F:double-stranded RNA binding"/>
    <property type="evidence" value="ECO:0007669"/>
    <property type="project" value="InterPro"/>
</dbReference>
<keyword evidence="6 9" id="KW-0547">Nucleotide-binding</keyword>
<comment type="caution">
    <text evidence="11">The sequence shown here is derived from an EMBL/GenBank/DDBJ whole genome shotgun (WGS) entry which is preliminary data.</text>
</comment>
<dbReference type="PANTHER" id="PTHR17490">
    <property type="entry name" value="SUA5"/>
    <property type="match status" value="1"/>
</dbReference>
<comment type="subcellular location">
    <subcellularLocation>
        <location evidence="1 9">Cytoplasm</location>
    </subcellularLocation>
</comment>
<comment type="catalytic activity">
    <reaction evidence="8 9">
        <text>L-threonine + hydrogencarbonate + ATP = L-threonylcarbamoyladenylate + diphosphate + H2O</text>
        <dbReference type="Rhea" id="RHEA:36407"/>
        <dbReference type="ChEBI" id="CHEBI:15377"/>
        <dbReference type="ChEBI" id="CHEBI:17544"/>
        <dbReference type="ChEBI" id="CHEBI:30616"/>
        <dbReference type="ChEBI" id="CHEBI:33019"/>
        <dbReference type="ChEBI" id="CHEBI:57926"/>
        <dbReference type="ChEBI" id="CHEBI:73682"/>
        <dbReference type="EC" id="2.7.7.87"/>
    </reaction>
</comment>
<evidence type="ECO:0000256" key="9">
    <source>
        <dbReference type="HAMAP-Rule" id="MF_01852"/>
    </source>
</evidence>
<dbReference type="Proteomes" id="UP000053688">
    <property type="component" value="Unassembled WGS sequence"/>
</dbReference>
<gene>
    <name evidence="9" type="primary">tsaC</name>
    <name evidence="11" type="ORF">O1U_0004</name>
</gene>
<dbReference type="NCBIfam" id="TIGR00057">
    <property type="entry name" value="L-threonylcarbamoyladenylate synthase"/>
    <property type="match status" value="1"/>
</dbReference>
<proteinExistence type="inferred from homology"/>
<evidence type="ECO:0000313" key="12">
    <source>
        <dbReference type="Proteomes" id="UP000053688"/>
    </source>
</evidence>
<keyword evidence="2 9" id="KW-0963">Cytoplasm</keyword>
<dbReference type="Pfam" id="PF01300">
    <property type="entry name" value="Sua5_yciO_yrdC"/>
    <property type="match status" value="1"/>
</dbReference>
<keyword evidence="12" id="KW-1185">Reference proteome</keyword>
<evidence type="ECO:0000256" key="6">
    <source>
        <dbReference type="ARBA" id="ARBA00022741"/>
    </source>
</evidence>
<dbReference type="InterPro" id="IPR050156">
    <property type="entry name" value="TC-AMP_synthase_SUA5"/>
</dbReference>
<evidence type="ECO:0000256" key="8">
    <source>
        <dbReference type="ARBA" id="ARBA00048366"/>
    </source>
</evidence>
<dbReference type="HAMAP" id="MF_01852">
    <property type="entry name" value="TsaC"/>
    <property type="match status" value="1"/>
</dbReference>
<protein>
    <recommendedName>
        <fullName evidence="9">Threonylcarbamoyl-AMP synthase</fullName>
        <shortName evidence="9">TC-AMP synthase</shortName>
        <ecNumber evidence="9">2.7.7.87</ecNumber>
    </recommendedName>
    <alternativeName>
        <fullName evidence="9">L-threonylcarbamoyladenylate synthase</fullName>
    </alternativeName>
    <alternativeName>
        <fullName evidence="9">t(6)A37 threonylcarbamoyladenosine biosynthesis protein TsaC</fullName>
    </alternativeName>
    <alternativeName>
        <fullName evidence="9">tRNA threonylcarbamoyladenosine biosynthesis protein TsaC</fullName>
    </alternativeName>
</protein>